<dbReference type="InterPro" id="IPR036638">
    <property type="entry name" value="HLH_DNA-bd_sf"/>
</dbReference>
<feature type="region of interest" description="Disordered" evidence="1">
    <location>
        <begin position="229"/>
        <end position="262"/>
    </location>
</feature>
<feature type="compositionally biased region" description="Polar residues" evidence="1">
    <location>
        <begin position="229"/>
        <end position="238"/>
    </location>
</feature>
<reference evidence="3 4" key="1">
    <citation type="journal article" date="2011" name="PLoS Genet.">
        <title>Finished genome of the fungal wheat pathogen Mycosphaerella graminicola reveals dispensome structure, chromosome plasticity, and stealth pathogenesis.</title>
        <authorList>
            <person name="Goodwin S.B."/>
            <person name="Ben M'barek S."/>
            <person name="Dhillon B."/>
            <person name="Wittenberg A.H.J."/>
            <person name="Crane C.F."/>
            <person name="Hane J.K."/>
            <person name="Foster A.J."/>
            <person name="Van der Lee T.A.J."/>
            <person name="Grimwood J."/>
            <person name="Aerts A."/>
            <person name="Antoniw J."/>
            <person name="Bailey A."/>
            <person name="Bluhm B."/>
            <person name="Bowler J."/>
            <person name="Bristow J."/>
            <person name="van der Burgt A."/>
            <person name="Canto-Canche B."/>
            <person name="Churchill A.C.L."/>
            <person name="Conde-Ferraez L."/>
            <person name="Cools H.J."/>
            <person name="Coutinho P.M."/>
            <person name="Csukai M."/>
            <person name="Dehal P."/>
            <person name="De Wit P."/>
            <person name="Donzelli B."/>
            <person name="van de Geest H.C."/>
            <person name="van Ham R.C.H.J."/>
            <person name="Hammond-Kosack K.E."/>
            <person name="Henrissat B."/>
            <person name="Kilian A."/>
            <person name="Kobayashi A.K."/>
            <person name="Koopmann E."/>
            <person name="Kourmpetis Y."/>
            <person name="Kuzniar A."/>
            <person name="Lindquist E."/>
            <person name="Lombard V."/>
            <person name="Maliepaard C."/>
            <person name="Martins N."/>
            <person name="Mehrabi R."/>
            <person name="Nap J.P.H."/>
            <person name="Ponomarenko A."/>
            <person name="Rudd J.J."/>
            <person name="Salamov A."/>
            <person name="Schmutz J."/>
            <person name="Schouten H.J."/>
            <person name="Shapiro H."/>
            <person name="Stergiopoulos I."/>
            <person name="Torriani S.F.F."/>
            <person name="Tu H."/>
            <person name="de Vries R.P."/>
            <person name="Waalwijk C."/>
            <person name="Ware S.B."/>
            <person name="Wiebenga A."/>
            <person name="Zwiers L.-H."/>
            <person name="Oliver R.P."/>
            <person name="Grigoriev I.V."/>
            <person name="Kema G.H.J."/>
        </authorList>
    </citation>
    <scope>NUCLEOTIDE SEQUENCE [LARGE SCALE GENOMIC DNA]</scope>
    <source>
        <strain evidence="4">CBS 115943 / IPO323</strain>
    </source>
</reference>
<feature type="region of interest" description="Disordered" evidence="1">
    <location>
        <begin position="175"/>
        <end position="216"/>
    </location>
</feature>
<dbReference type="GeneID" id="13394636"/>
<dbReference type="KEGG" id="ztr:MYCGRDRAFT_65942"/>
<dbReference type="SMART" id="SM00353">
    <property type="entry name" value="HLH"/>
    <property type="match status" value="1"/>
</dbReference>
<feature type="domain" description="BHLH" evidence="2">
    <location>
        <begin position="82"/>
        <end position="152"/>
    </location>
</feature>
<protein>
    <recommendedName>
        <fullName evidence="2">BHLH domain-containing protein</fullName>
    </recommendedName>
</protein>
<name>F9WWI9_ZYMTI</name>
<feature type="compositionally biased region" description="Polar residues" evidence="1">
    <location>
        <begin position="17"/>
        <end position="49"/>
    </location>
</feature>
<dbReference type="OrthoDB" id="2133190at2759"/>
<evidence type="ECO:0000313" key="4">
    <source>
        <dbReference type="Proteomes" id="UP000008062"/>
    </source>
</evidence>
<gene>
    <name evidence="3" type="ORF">MYCGRDRAFT_65942</name>
</gene>
<feature type="compositionally biased region" description="Polar residues" evidence="1">
    <location>
        <begin position="180"/>
        <end position="216"/>
    </location>
</feature>
<dbReference type="PANTHER" id="PTHR47336">
    <property type="entry name" value="TRANSCRIPTION FACTOR HMS1-RELATED"/>
    <property type="match status" value="1"/>
</dbReference>
<dbReference type="PROSITE" id="PS50888">
    <property type="entry name" value="BHLH"/>
    <property type="match status" value="1"/>
</dbReference>
<dbReference type="CDD" id="cd11399">
    <property type="entry name" value="bHLHzip_scHMS1_like"/>
    <property type="match status" value="1"/>
</dbReference>
<dbReference type="PANTHER" id="PTHR47336:SF2">
    <property type="entry name" value="TRANSCRIPTION FACTOR HMS1-RELATED"/>
    <property type="match status" value="1"/>
</dbReference>
<dbReference type="STRING" id="336722.F9WWI9"/>
<dbReference type="RefSeq" id="XP_003856231.1">
    <property type="nucleotide sequence ID" value="XM_003856183.1"/>
</dbReference>
<feature type="compositionally biased region" description="Low complexity" evidence="1">
    <location>
        <begin position="247"/>
        <end position="257"/>
    </location>
</feature>
<dbReference type="Pfam" id="PF00010">
    <property type="entry name" value="HLH"/>
    <property type="match status" value="1"/>
</dbReference>
<dbReference type="AlphaFoldDB" id="F9WWI9"/>
<dbReference type="EMBL" id="CM001196">
    <property type="protein sequence ID" value="EGP91207.1"/>
    <property type="molecule type" value="Genomic_DNA"/>
</dbReference>
<dbReference type="eggNOG" id="KOG2588">
    <property type="taxonomic scope" value="Eukaryota"/>
</dbReference>
<evidence type="ECO:0000256" key="1">
    <source>
        <dbReference type="SAM" id="MobiDB-lite"/>
    </source>
</evidence>
<dbReference type="GO" id="GO:0046983">
    <property type="term" value="F:protein dimerization activity"/>
    <property type="evidence" value="ECO:0007669"/>
    <property type="project" value="InterPro"/>
</dbReference>
<dbReference type="HOGENOM" id="CLU_008057_1_0_1"/>
<dbReference type="Proteomes" id="UP000008062">
    <property type="component" value="Chromosome 1"/>
</dbReference>
<dbReference type="Pfam" id="PF09427">
    <property type="entry name" value="DUF2014"/>
    <property type="match status" value="1"/>
</dbReference>
<keyword evidence="4" id="KW-1185">Reference proteome</keyword>
<evidence type="ECO:0000313" key="3">
    <source>
        <dbReference type="EMBL" id="EGP91207.1"/>
    </source>
</evidence>
<dbReference type="OMA" id="RVKTWDI"/>
<dbReference type="InterPro" id="IPR011598">
    <property type="entry name" value="bHLH_dom"/>
</dbReference>
<organism evidence="3 4">
    <name type="scientific">Zymoseptoria tritici (strain CBS 115943 / IPO323)</name>
    <name type="common">Speckled leaf blotch fungus</name>
    <name type="synonym">Septoria tritici</name>
    <dbReference type="NCBI Taxonomy" id="336722"/>
    <lineage>
        <taxon>Eukaryota</taxon>
        <taxon>Fungi</taxon>
        <taxon>Dikarya</taxon>
        <taxon>Ascomycota</taxon>
        <taxon>Pezizomycotina</taxon>
        <taxon>Dothideomycetes</taxon>
        <taxon>Dothideomycetidae</taxon>
        <taxon>Mycosphaerellales</taxon>
        <taxon>Mycosphaerellaceae</taxon>
        <taxon>Zymoseptoria</taxon>
    </lineage>
</organism>
<dbReference type="SUPFAM" id="SSF47459">
    <property type="entry name" value="HLH, helix-loop-helix DNA-binding domain"/>
    <property type="match status" value="1"/>
</dbReference>
<dbReference type="GO" id="GO:0045944">
    <property type="term" value="P:positive regulation of transcription by RNA polymerase II"/>
    <property type="evidence" value="ECO:0007669"/>
    <property type="project" value="InterPro"/>
</dbReference>
<dbReference type="Gene3D" id="4.10.280.10">
    <property type="entry name" value="Helix-loop-helix DNA-binding domain"/>
    <property type="match status" value="1"/>
</dbReference>
<accession>F9WWI9</accession>
<dbReference type="InterPro" id="IPR052099">
    <property type="entry name" value="Regulatory_TF_Diverse"/>
</dbReference>
<dbReference type="GO" id="GO:0032933">
    <property type="term" value="P:SREBP signaling pathway"/>
    <property type="evidence" value="ECO:0007669"/>
    <property type="project" value="InterPro"/>
</dbReference>
<sequence length="814" mass="87903">MPDLDVLLSNGNDDDQQVNIAASLAATTPSLHHSPGSTTNTRQSISSNSPEPPKKRGGRKRKAEVAAEPSNGDSQDGDGPPVKKTSHNVIEKRYRNNLNDKIVELRNSVPSLRAVKRAKNGGNKEELGGLTPAHKLNKATVMAKATEYIRHLEARNKAMSDEMAALKAQLSRVEAAMGSRESQGSTISDPTSGLSRSREVSSASQAGSPTFLNVPQDQTRFGQPMVQQQYMQPHNQPTYARPPNPPAEAQNQPQQPNVRGGGLVNKVVLGTMASVLAMEGFSEHQSGESPSAHQLFAVPTALLKRATFGSPTSSDFSQQASLSLLKLLLGIGALAYILLPLLSFTPRRKQKTCASVRLPQAPSLASPVEVRRKAWLTAVQTVWVPKHFLHEVVAVGFKMFQLSLRRMIGSEAFTAITGTTKEEEAARIKAWDIAIDAQLAGGDAQVSYYRLLLTLMESGTLPDSPARLMQKAVHFRVFFWEVANAGYGNMIGFKRFTEKVGRIYWDSARKLQKDLVHAKAHGIVFSDDELELLPDHLARLGELDCDEVLSDEMIQRAWNLAWNKQSANGITPNMAKDSVVEDHAIRSPLDAVAAWYTNTAIDDTLADVLGENASSMDTEYYLGLALSVAPPASSTHVRALAAKAVLSKTNREGNILIALEALPVLSPTGGMNLVSHAPASPDVCTALTLAKLIALCSPSLPKSARMRAFNALTGLQLAPAQFTLLTAVAAYRLLKSMLARKDLPKATEHGMEDLAGSLRIWVGTSTGRDSGLGTDGRRRVVRLCLDVAKQLGGWEERDSGYGTTSAASQSPVMT</sequence>
<proteinExistence type="predicted"/>
<feature type="region of interest" description="Disordered" evidence="1">
    <location>
        <begin position="1"/>
        <end position="93"/>
    </location>
</feature>
<dbReference type="InterPro" id="IPR019006">
    <property type="entry name" value="Sre1_C"/>
</dbReference>
<dbReference type="InParanoid" id="F9WWI9"/>
<evidence type="ECO:0000259" key="2">
    <source>
        <dbReference type="PROSITE" id="PS50888"/>
    </source>
</evidence>